<feature type="transmembrane region" description="Helical" evidence="1">
    <location>
        <begin position="221"/>
        <end position="241"/>
    </location>
</feature>
<proteinExistence type="predicted"/>
<evidence type="ECO:0000256" key="1">
    <source>
        <dbReference type="SAM" id="Phobius"/>
    </source>
</evidence>
<feature type="transmembrane region" description="Helical" evidence="1">
    <location>
        <begin position="339"/>
        <end position="362"/>
    </location>
</feature>
<gene>
    <name evidence="2" type="ORF">SAMN04487995_4561</name>
</gene>
<keyword evidence="3" id="KW-1185">Reference proteome</keyword>
<dbReference type="InterPro" id="IPR032809">
    <property type="entry name" value="Put_HupE_UreJ"/>
</dbReference>
<accession>A0A1H6YVI6</accession>
<dbReference type="AlphaFoldDB" id="A0A1H6YVI6"/>
<feature type="transmembrane region" description="Helical" evidence="1">
    <location>
        <begin position="411"/>
        <end position="429"/>
    </location>
</feature>
<feature type="transmembrane region" description="Helical" evidence="1">
    <location>
        <begin position="308"/>
        <end position="327"/>
    </location>
</feature>
<feature type="transmembrane region" description="Helical" evidence="1">
    <location>
        <begin position="285"/>
        <end position="303"/>
    </location>
</feature>
<dbReference type="EMBL" id="FNXY01000007">
    <property type="protein sequence ID" value="SEJ41362.1"/>
    <property type="molecule type" value="Genomic_DNA"/>
</dbReference>
<sequence>MYNDIFISRPKRRLMFSILLVFVLSVKGFAHPMPNSVVLLDIQPKQVLMELQLPLNELELAFGHDVNKNPLGLLNRLRPELSAYLLSHIHPISSDGSGWIVKLYDLQVQQVQQSPSGPYYELTADLMLTPPAGYSTREFILNYDIILHQVATHFALISVRQDWEGGVFASEPIRLGVIDWDTRNNVIHPFKVSLGDGGTWQGFKQTAVLGMHHIAEGTDHLLFLLVLLLAAPLLTVDGKWGTFGGVRYSLARLLKIVTAFTIGHSVTLVAGALEWFSFPGQPVEVLIAFSIFISAFHAVRPVFLGKEAYVAAGFGLIHGMAFAGTLVDLNLNSFQLGMSILGFNLGIELMQLLVIAVVFPWLMILSRTKLYSPLRIGGALLSAAAATGWIIERITSKPNVITTIMDVTAGHASWILVALAVLAILSLFTSRARTQLG</sequence>
<dbReference type="STRING" id="408657.SAMN04487995_4561"/>
<evidence type="ECO:0000313" key="3">
    <source>
        <dbReference type="Proteomes" id="UP000199532"/>
    </source>
</evidence>
<name>A0A1H6YVI6_9BACT</name>
<reference evidence="2 3" key="1">
    <citation type="submission" date="2016-10" db="EMBL/GenBank/DDBJ databases">
        <authorList>
            <person name="de Groot N.N."/>
        </authorList>
    </citation>
    <scope>NUCLEOTIDE SEQUENCE [LARGE SCALE GENOMIC DNA]</scope>
    <source>
        <strain evidence="2 3">DSM 19938</strain>
    </source>
</reference>
<feature type="transmembrane region" description="Helical" evidence="1">
    <location>
        <begin position="374"/>
        <end position="391"/>
    </location>
</feature>
<keyword evidence="1" id="KW-1133">Transmembrane helix</keyword>
<dbReference type="Pfam" id="PF13795">
    <property type="entry name" value="HupE_UreJ_2"/>
    <property type="match status" value="1"/>
</dbReference>
<keyword evidence="1" id="KW-0472">Membrane</keyword>
<protein>
    <submittedName>
        <fullName evidence="2">HupE / UreJ protein</fullName>
    </submittedName>
</protein>
<keyword evidence="1" id="KW-0812">Transmembrane</keyword>
<dbReference type="Proteomes" id="UP000199532">
    <property type="component" value="Unassembled WGS sequence"/>
</dbReference>
<feature type="transmembrane region" description="Helical" evidence="1">
    <location>
        <begin position="253"/>
        <end position="273"/>
    </location>
</feature>
<evidence type="ECO:0000313" key="2">
    <source>
        <dbReference type="EMBL" id="SEJ41362.1"/>
    </source>
</evidence>
<organism evidence="2 3">
    <name type="scientific">Dyadobacter koreensis</name>
    <dbReference type="NCBI Taxonomy" id="408657"/>
    <lineage>
        <taxon>Bacteria</taxon>
        <taxon>Pseudomonadati</taxon>
        <taxon>Bacteroidota</taxon>
        <taxon>Cytophagia</taxon>
        <taxon>Cytophagales</taxon>
        <taxon>Spirosomataceae</taxon>
        <taxon>Dyadobacter</taxon>
    </lineage>
</organism>